<proteinExistence type="predicted"/>
<organism evidence="2 3">
    <name type="scientific">Flavobacterium album</name>
    <dbReference type="NCBI Taxonomy" id="2175091"/>
    <lineage>
        <taxon>Bacteria</taxon>
        <taxon>Pseudomonadati</taxon>
        <taxon>Bacteroidota</taxon>
        <taxon>Flavobacteriia</taxon>
        <taxon>Flavobacteriales</taxon>
        <taxon>Flavobacteriaceae</taxon>
        <taxon>Flavobacterium</taxon>
    </lineage>
</organism>
<accession>A0A2S1QXB3</accession>
<dbReference type="InterPro" id="IPR034660">
    <property type="entry name" value="DinB/YfiT-like"/>
</dbReference>
<dbReference type="Gene3D" id="1.20.120.450">
    <property type="entry name" value="dinb family like domain"/>
    <property type="match status" value="1"/>
</dbReference>
<dbReference type="SUPFAM" id="SSF109854">
    <property type="entry name" value="DinB/YfiT-like putative metalloenzymes"/>
    <property type="match status" value="1"/>
</dbReference>
<dbReference type="Proteomes" id="UP000244929">
    <property type="component" value="Chromosome"/>
</dbReference>
<protein>
    <recommendedName>
        <fullName evidence="1">DinB-like domain-containing protein</fullName>
    </recommendedName>
</protein>
<feature type="domain" description="DinB-like" evidence="1">
    <location>
        <begin position="8"/>
        <end position="159"/>
    </location>
</feature>
<keyword evidence="3" id="KW-1185">Reference proteome</keyword>
<sequence>MHNEIISQLEAALGNTITLLESFTEIELNTVPFEGRWTAGQVGRHIFKVINGMDQLLYTPTERVDRDPEERAAGIRDLFLDFSTKMKSPDFIIPEDKQYDKQELIKSLQEANAKMTKAAKNSDLTQLAPLPEGNPLVGNSKLEIVHFVTYHTIRHNHQIEKISVAV</sequence>
<evidence type="ECO:0000313" key="3">
    <source>
        <dbReference type="Proteomes" id="UP000244929"/>
    </source>
</evidence>
<reference evidence="2 3" key="1">
    <citation type="submission" date="2018-04" db="EMBL/GenBank/DDBJ databases">
        <title>Genome sequencing of Flavobacterium sp. HYN0059.</title>
        <authorList>
            <person name="Yi H."/>
            <person name="Baek C."/>
        </authorList>
    </citation>
    <scope>NUCLEOTIDE SEQUENCE [LARGE SCALE GENOMIC DNA]</scope>
    <source>
        <strain evidence="2 3">HYN0059</strain>
    </source>
</reference>
<dbReference type="RefSeq" id="WP_108777730.1">
    <property type="nucleotide sequence ID" value="NZ_CP029186.1"/>
</dbReference>
<evidence type="ECO:0000313" key="2">
    <source>
        <dbReference type="EMBL" id="AWH85024.1"/>
    </source>
</evidence>
<evidence type="ECO:0000259" key="1">
    <source>
        <dbReference type="Pfam" id="PF12867"/>
    </source>
</evidence>
<dbReference type="KEGG" id="falb:HYN59_07745"/>
<name>A0A2S1QXB3_9FLAO</name>
<dbReference type="Pfam" id="PF12867">
    <property type="entry name" value="DinB_2"/>
    <property type="match status" value="1"/>
</dbReference>
<dbReference type="AlphaFoldDB" id="A0A2S1QXB3"/>
<dbReference type="OrthoDB" id="679284at2"/>
<gene>
    <name evidence="2" type="ORF">HYN59_07745</name>
</gene>
<dbReference type="EMBL" id="CP029186">
    <property type="protein sequence ID" value="AWH85024.1"/>
    <property type="molecule type" value="Genomic_DNA"/>
</dbReference>
<dbReference type="InterPro" id="IPR024775">
    <property type="entry name" value="DinB-like"/>
</dbReference>